<dbReference type="PANTHER" id="PTHR33240">
    <property type="entry name" value="OS08G0508500 PROTEIN"/>
    <property type="match status" value="1"/>
</dbReference>
<reference evidence="1" key="1">
    <citation type="submission" date="2022-05" db="EMBL/GenBank/DDBJ databases">
        <title>The Musa troglodytarum L. genome provides insights into the mechanism of non-climacteric behaviour and enrichment of carotenoids.</title>
        <authorList>
            <person name="Wang J."/>
        </authorList>
    </citation>
    <scope>NUCLEOTIDE SEQUENCE</scope>
    <source>
        <tissue evidence="1">Leaf</tissue>
    </source>
</reference>
<keyword evidence="2" id="KW-1185">Reference proteome</keyword>
<name>A0A9E7EE41_9LILI</name>
<gene>
    <name evidence="1" type="ORF">MUK42_33875</name>
</gene>
<protein>
    <submittedName>
        <fullName evidence="1">Uncharacterized protein</fullName>
    </submittedName>
</protein>
<accession>A0A9E7EE41</accession>
<dbReference type="AlphaFoldDB" id="A0A9E7EE41"/>
<proteinExistence type="predicted"/>
<organism evidence="1 2">
    <name type="scientific">Musa troglodytarum</name>
    <name type="common">fe'i banana</name>
    <dbReference type="NCBI Taxonomy" id="320322"/>
    <lineage>
        <taxon>Eukaryota</taxon>
        <taxon>Viridiplantae</taxon>
        <taxon>Streptophyta</taxon>
        <taxon>Embryophyta</taxon>
        <taxon>Tracheophyta</taxon>
        <taxon>Spermatophyta</taxon>
        <taxon>Magnoliopsida</taxon>
        <taxon>Liliopsida</taxon>
        <taxon>Zingiberales</taxon>
        <taxon>Musaceae</taxon>
        <taxon>Musa</taxon>
    </lineage>
</organism>
<dbReference type="EMBL" id="CP097502">
    <property type="protein sequence ID" value="URD75670.1"/>
    <property type="molecule type" value="Genomic_DNA"/>
</dbReference>
<dbReference type="Proteomes" id="UP001055439">
    <property type="component" value="Chromosome 1"/>
</dbReference>
<sequence>MRDSPSKRFHLSMNPSIMFKEEMEHLDPNHDNAIVIYLRIINALVKRILVDTKSSIDILYYDSFLRIGLSTKNLQPISSILISFTRDSLTPLGMIYLYVTFG</sequence>
<evidence type="ECO:0000313" key="2">
    <source>
        <dbReference type="Proteomes" id="UP001055439"/>
    </source>
</evidence>
<dbReference type="OrthoDB" id="1937476at2759"/>
<dbReference type="PANTHER" id="PTHR33240:SF8">
    <property type="entry name" value="OS03G0439900 PROTEIN"/>
    <property type="match status" value="1"/>
</dbReference>
<evidence type="ECO:0000313" key="1">
    <source>
        <dbReference type="EMBL" id="URD75670.1"/>
    </source>
</evidence>